<evidence type="ECO:0000256" key="6">
    <source>
        <dbReference type="ARBA" id="ARBA00022801"/>
    </source>
</evidence>
<keyword evidence="10" id="KW-0238">DNA-binding</keyword>
<evidence type="ECO:0000256" key="2">
    <source>
        <dbReference type="ARBA" id="ARBA00008913"/>
    </source>
</evidence>
<evidence type="ECO:0000256" key="9">
    <source>
        <dbReference type="ARBA" id="ARBA00022853"/>
    </source>
</evidence>
<comment type="similarity">
    <text evidence="2">Belongs to the EAF1 family.</text>
</comment>
<feature type="compositionally biased region" description="Polar residues" evidence="13">
    <location>
        <begin position="1914"/>
        <end position="1943"/>
    </location>
</feature>
<dbReference type="Gene3D" id="3.40.50.300">
    <property type="entry name" value="P-loop containing nucleotide triphosphate hydrolases"/>
    <property type="match status" value="1"/>
</dbReference>
<feature type="domain" description="Myb-like" evidence="14">
    <location>
        <begin position="1721"/>
        <end position="1782"/>
    </location>
</feature>
<keyword evidence="7" id="KW-0347">Helicase</keyword>
<dbReference type="InterPro" id="IPR049730">
    <property type="entry name" value="SNF2/RAD54-like_C"/>
</dbReference>
<evidence type="ECO:0000256" key="8">
    <source>
        <dbReference type="ARBA" id="ARBA00022840"/>
    </source>
</evidence>
<dbReference type="SUPFAM" id="SSF52540">
    <property type="entry name" value="P-loop containing nucleoside triphosphate hydrolases"/>
    <property type="match status" value="2"/>
</dbReference>
<keyword evidence="6" id="KW-0378">Hydrolase</keyword>
<evidence type="ECO:0000256" key="3">
    <source>
        <dbReference type="ARBA" id="ARBA00009220"/>
    </source>
</evidence>
<feature type="compositionally biased region" description="Polar residues" evidence="13">
    <location>
        <begin position="516"/>
        <end position="532"/>
    </location>
</feature>
<feature type="compositionally biased region" description="Basic residues" evidence="13">
    <location>
        <begin position="1546"/>
        <end position="1555"/>
    </location>
</feature>
<keyword evidence="11" id="KW-0539">Nucleus</keyword>
<dbReference type="PROSITE" id="PS51204">
    <property type="entry name" value="HSA"/>
    <property type="match status" value="1"/>
</dbReference>
<evidence type="ECO:0000256" key="12">
    <source>
        <dbReference type="SAM" id="Coils"/>
    </source>
</evidence>
<feature type="region of interest" description="Disordered" evidence="13">
    <location>
        <begin position="73"/>
        <end position="99"/>
    </location>
</feature>
<feature type="compositionally biased region" description="Acidic residues" evidence="13">
    <location>
        <begin position="456"/>
        <end position="481"/>
    </location>
</feature>
<keyword evidence="18" id="KW-1185">Reference proteome</keyword>
<evidence type="ECO:0000313" key="18">
    <source>
        <dbReference type="Proteomes" id="UP001152798"/>
    </source>
</evidence>
<dbReference type="CDD" id="cd00167">
    <property type="entry name" value="SANT"/>
    <property type="match status" value="1"/>
</dbReference>
<dbReference type="InterPro" id="IPR001650">
    <property type="entry name" value="Helicase_C-like"/>
</dbReference>
<dbReference type="SMART" id="SM00573">
    <property type="entry name" value="HSA"/>
    <property type="match status" value="1"/>
</dbReference>
<feature type="compositionally biased region" description="Acidic residues" evidence="13">
    <location>
        <begin position="542"/>
        <end position="563"/>
    </location>
</feature>
<feature type="compositionally biased region" description="Basic and acidic residues" evidence="13">
    <location>
        <begin position="1072"/>
        <end position="1081"/>
    </location>
</feature>
<dbReference type="PROSITE" id="PS51192">
    <property type="entry name" value="HELICASE_ATP_BIND_1"/>
    <property type="match status" value="1"/>
</dbReference>
<dbReference type="Proteomes" id="UP001152798">
    <property type="component" value="Chromosome 5"/>
</dbReference>
<comment type="similarity">
    <text evidence="4">Belongs to the SNF2/RAD54 helicase family. ISWI subfamily.</text>
</comment>
<feature type="region of interest" description="Disordered" evidence="13">
    <location>
        <begin position="1463"/>
        <end position="1571"/>
    </location>
</feature>
<evidence type="ECO:0000256" key="5">
    <source>
        <dbReference type="ARBA" id="ARBA00022741"/>
    </source>
</evidence>
<dbReference type="GO" id="GO:0016887">
    <property type="term" value="F:ATP hydrolysis activity"/>
    <property type="evidence" value="ECO:0007669"/>
    <property type="project" value="TreeGrafter"/>
</dbReference>
<dbReference type="InterPro" id="IPR014001">
    <property type="entry name" value="Helicase_ATP-bd"/>
</dbReference>
<dbReference type="Gene3D" id="1.10.10.60">
    <property type="entry name" value="Homeodomain-like"/>
    <property type="match status" value="1"/>
</dbReference>
<evidence type="ECO:0000259" key="14">
    <source>
        <dbReference type="PROSITE" id="PS50090"/>
    </source>
</evidence>
<keyword evidence="12" id="KW-0175">Coiled coil</keyword>
<feature type="compositionally biased region" description="Basic and acidic residues" evidence="13">
    <location>
        <begin position="482"/>
        <end position="503"/>
    </location>
</feature>
<dbReference type="Pfam" id="PF00271">
    <property type="entry name" value="Helicase_C"/>
    <property type="match status" value="1"/>
</dbReference>
<feature type="region of interest" description="Disordered" evidence="13">
    <location>
        <begin position="374"/>
        <end position="404"/>
    </location>
</feature>
<dbReference type="InterPro" id="IPR038718">
    <property type="entry name" value="SNF2-like_sf"/>
</dbReference>
<dbReference type="PANTHER" id="PTHR45685:SF1">
    <property type="entry name" value="HELICASE SRCAP"/>
    <property type="match status" value="1"/>
</dbReference>
<dbReference type="Pfam" id="PF07529">
    <property type="entry name" value="HSA"/>
    <property type="match status" value="1"/>
</dbReference>
<dbReference type="InterPro" id="IPR001005">
    <property type="entry name" value="SANT/Myb"/>
</dbReference>
<keyword evidence="8" id="KW-0067">ATP-binding</keyword>
<name>A0A9P0HGE7_NEZVI</name>
<dbReference type="SUPFAM" id="SSF46689">
    <property type="entry name" value="Homeodomain-like"/>
    <property type="match status" value="1"/>
</dbReference>
<feature type="region of interest" description="Disordered" evidence="13">
    <location>
        <begin position="1035"/>
        <end position="1081"/>
    </location>
</feature>
<dbReference type="Gene3D" id="3.40.50.10810">
    <property type="entry name" value="Tandem AAA-ATPase domain"/>
    <property type="match status" value="1"/>
</dbReference>
<evidence type="ECO:0000256" key="1">
    <source>
        <dbReference type="ARBA" id="ARBA00004123"/>
    </source>
</evidence>
<dbReference type="OrthoDB" id="372624at2759"/>
<feature type="domain" description="HSA" evidence="16">
    <location>
        <begin position="250"/>
        <end position="322"/>
    </location>
</feature>
<gene>
    <name evidence="17" type="ORF">NEZAVI_LOCUS10532</name>
</gene>
<dbReference type="GO" id="GO:0006338">
    <property type="term" value="P:chromatin remodeling"/>
    <property type="evidence" value="ECO:0007669"/>
    <property type="project" value="TreeGrafter"/>
</dbReference>
<feature type="coiled-coil region" evidence="12">
    <location>
        <begin position="1405"/>
        <end position="1459"/>
    </location>
</feature>
<dbReference type="GO" id="GO:0005524">
    <property type="term" value="F:ATP binding"/>
    <property type="evidence" value="ECO:0007669"/>
    <property type="project" value="UniProtKB-KW"/>
</dbReference>
<dbReference type="PROSITE" id="PS50090">
    <property type="entry name" value="MYB_LIKE"/>
    <property type="match status" value="1"/>
</dbReference>
<dbReference type="InterPro" id="IPR050520">
    <property type="entry name" value="INO80/SWR1_helicase"/>
</dbReference>
<dbReference type="InterPro" id="IPR014012">
    <property type="entry name" value="HSA_dom"/>
</dbReference>
<feature type="compositionally biased region" description="Polar residues" evidence="13">
    <location>
        <begin position="75"/>
        <end position="99"/>
    </location>
</feature>
<evidence type="ECO:0000313" key="17">
    <source>
        <dbReference type="EMBL" id="CAH1401523.1"/>
    </source>
</evidence>
<feature type="compositionally biased region" description="Pro residues" evidence="13">
    <location>
        <begin position="1556"/>
        <end position="1568"/>
    </location>
</feature>
<dbReference type="CDD" id="cd18793">
    <property type="entry name" value="SF2_C_SNF"/>
    <property type="match status" value="1"/>
</dbReference>
<dbReference type="GO" id="GO:0003677">
    <property type="term" value="F:DNA binding"/>
    <property type="evidence" value="ECO:0007669"/>
    <property type="project" value="UniProtKB-KW"/>
</dbReference>
<dbReference type="GO" id="GO:0004386">
    <property type="term" value="F:helicase activity"/>
    <property type="evidence" value="ECO:0007669"/>
    <property type="project" value="UniProtKB-KW"/>
</dbReference>
<dbReference type="EMBL" id="OV725081">
    <property type="protein sequence ID" value="CAH1401523.1"/>
    <property type="molecule type" value="Genomic_DNA"/>
</dbReference>
<sequence length="2223" mass="248326">MFKSNRSLSPDNLQSNIPEYDNIPSKKFIKIEFDMNNPHLGFEKPVVEKPCVGTQVLPLAPPLPTLQQGPPSMTRLANSSQGGRLQVRSSPTSILSDSPMMTNLQPPSQERCALLCYLQANGHLSDFSPWRSRLPIVPLQTFLKSNKLDTGNDGEDLYKLLQSQNHSLLQSALTGNRQVALSVEVPRSKLSIYPGSLQMPSWNPTAFLFSLVVKPRHPWPASWSFCQSEAYVMQRVGELQKDGLWPEKRLPKVHELPRAKAHWDYLLEEMAWLAADFAQERKWKKAAAKKCARMVQKHFQEKEALVQKAIKAQEMQLKRIASFIAKEIKQFWTNVEKLVEFKQQTRLEEKRKKALDQHLSFIVDQTEKYSSLVAESMNTSRPSSPKHHSDDEFEPEDPSDDDEETIAKEEALSANDEKCDNQDEVDVLKRESELPLEDLLSSYLAQRDSISTPLSMDEDGEDDDMEYQDSGDSSDDEETILEQEKTEGTVDYKQEIDDLKEEGNMSIDQLKAKYGIQQTPESLPTNGDSISQRARKRKEVVNEESDEGSEEDSEDEVSEEDESSSTSDKEDSPLKALINDSHHVEVEGSQDKDKEINDVAAIAESLQPKGNTLSSTSVVTKVPFLLKHLLREYQHIGLDWLVTMYDRKLNGILADEMGLGKTIQTIALIAHLACEKGNWGPHLIIVPTSVMLNWEMEFKKWCPAFKILTYYGTQKERKMKRSGWTKPNAFHICITSYKLVIQDHQSFRRKKWKYLILDEAQNIKNFKSQRWQLLLNFQTQRTKETLASGSLLSVINVLMQLRKVCNHPNLFEVRPTVSPFQMDSLEYHVPSLVWSALEYDPFKHVDLVFLNLRIIEFELWLLAFVAHRARKYKVNPEYISSIDSAPPDPPPCPKGRVKINIKKRILPQPPQVSSPVRPLVQVSNNHRVTSFPTKVGTSPLIKLGQNASQGVTLRLANPSSGQIPNYLQLLQPGGMKVMTTTGQRLTVVSKQGSNVAKLVNPTSVTQINSNRPIMRVPPLNITSAATVVQNSLTTANNSPVSISEPTQGNGSTPNSLPSPKKVTRQSTLNTSKNKEESNPYEDLKDEYLENLRKKRRKEKLELIARVNEVRCQALPIYGSDLLSSLTLDEVPDENKDCIGTVHCRNALSPNPLLFWNQTHALTAAIHSIEDRVAELSDIFSRFVLYVPAVSSQPVRLHVPHPPPSKMFKEEKRLSLVETWLRPKLRLLHSISSAMSTQFPDRRLIQYDCGKLQSLDKLLRRLKADHHRILIFTQMTRMLDVLEAFLNFHGHIYLRLDGTTKVDQRQSTIQDLFNVDTSENDASRRMAEVLHNNDKTAQNAEDTQVVANSDEKVAIGALESAMAQAEDESDVAAAKVAKAEAAAELAEFDENIPIETHDGVGGGQEMSKAELELHNLMQQLTAVERYAMKFMEENDAAWSKEQLAAAEAEIEQQKKEWEAGRLAALQGRKSPSGEAESESVLTYSGVDSRNQVNKTRASGGGGRNCHSGNNVEEGTPRTRSHGRVSIDLWTLDDSPQNGGKPLSGQNRKFKTGKRRTTPPPPNPTPPPYSNPNLVIRTRRASAASINEISKVSKKMWCPPTPPQDDGDVYIDQALCLLYEPEVMPDSQLPPVYIKKEKKRSRFEAGLPEGRSQTKIRHREESSSLLHAPRSLFDRPTPALIKMRQELKLQRYRGLMRPSIQGIANKPTVPLKPLPEPEHVPDWLVQEDWMILQAIQHYQELTLNLVILSPGHTPNWDFVADVVNMTSRTYRSPKQCRNRYESVIMPREEGKLVLDSPKKQKKSKQMYKLPQMKSGRPLRTSQIFQQDNNSSLSQVMNSRFDAIRSVSNRRAPTVKPLLVDPAMKNPKHAEVLADCSIDYDSPLAPVEVAAKRADRIAKEKQAALNQQELGVTRTVGNSSTTQGISNAVQRSASSNLVTVQSSAPTPGTPAAKGTKTLSAAQLQIYRQQQALLRQQQQQQLRVLQSRSGATATAAQKVSVAVTSSTPSQRVQQVKGVTRAVSDSEMVALLKRQQAAKSSTQGNLTSAQILAQAGIQAQQTAASGQQVGQVATLVKTVPATSLPVTGLTLPQMKAALGSGLKANAVSSQQIRQLSIQQQLIAQHRKIPQQRVAQIGQVATKGGATAQLIVQSQKSMPTTVTMQQIQQVMKQVQPQHVVSVSAVLQGGGAVRQPVRIQTSATPIVAVAVSQAPTVLTLPPQHDSNQPQ</sequence>
<feature type="region of interest" description="Disordered" evidence="13">
    <location>
        <begin position="1638"/>
        <end position="1659"/>
    </location>
</feature>
<protein>
    <recommendedName>
        <fullName evidence="19">Helicase domino</fullName>
    </recommendedName>
</protein>
<reference evidence="17" key="1">
    <citation type="submission" date="2022-01" db="EMBL/GenBank/DDBJ databases">
        <authorList>
            <person name="King R."/>
        </authorList>
    </citation>
    <scope>NUCLEOTIDE SEQUENCE</scope>
</reference>
<accession>A0A9P0HGE7</accession>
<dbReference type="GO" id="GO:0042393">
    <property type="term" value="F:histone binding"/>
    <property type="evidence" value="ECO:0007669"/>
    <property type="project" value="TreeGrafter"/>
</dbReference>
<evidence type="ECO:0000259" key="15">
    <source>
        <dbReference type="PROSITE" id="PS51192"/>
    </source>
</evidence>
<dbReference type="InterPro" id="IPR000330">
    <property type="entry name" value="SNF2_N"/>
</dbReference>
<dbReference type="InterPro" id="IPR009057">
    <property type="entry name" value="Homeodomain-like_sf"/>
</dbReference>
<proteinExistence type="inferred from homology"/>
<feature type="compositionally biased region" description="Polar residues" evidence="13">
    <location>
        <begin position="1035"/>
        <end position="1057"/>
    </location>
</feature>
<feature type="region of interest" description="Disordered" evidence="13">
    <location>
        <begin position="443"/>
        <end position="595"/>
    </location>
</feature>
<evidence type="ECO:0008006" key="19">
    <source>
        <dbReference type="Google" id="ProtNLM"/>
    </source>
</evidence>
<evidence type="ECO:0000256" key="7">
    <source>
        <dbReference type="ARBA" id="ARBA00022806"/>
    </source>
</evidence>
<feature type="region of interest" description="Disordered" evidence="13">
    <location>
        <begin position="1914"/>
        <end position="1951"/>
    </location>
</feature>
<comment type="subcellular location">
    <subcellularLocation>
        <location evidence="1">Nucleus</location>
    </subcellularLocation>
</comment>
<dbReference type="InterPro" id="IPR027417">
    <property type="entry name" value="P-loop_NTPase"/>
</dbReference>
<evidence type="ECO:0000256" key="4">
    <source>
        <dbReference type="ARBA" id="ARBA00009687"/>
    </source>
</evidence>
<evidence type="ECO:0000256" key="13">
    <source>
        <dbReference type="SAM" id="MobiDB-lite"/>
    </source>
</evidence>
<feature type="compositionally biased region" description="Basic and acidic residues" evidence="13">
    <location>
        <begin position="580"/>
        <end position="595"/>
    </location>
</feature>
<feature type="compositionally biased region" description="Acidic residues" evidence="13">
    <location>
        <begin position="391"/>
        <end position="404"/>
    </location>
</feature>
<keyword evidence="9" id="KW-0156">Chromatin regulator</keyword>
<feature type="domain" description="Helicase ATP-binding" evidence="15">
    <location>
        <begin position="642"/>
        <end position="798"/>
    </location>
</feature>
<dbReference type="PANTHER" id="PTHR45685">
    <property type="entry name" value="HELICASE SRCAP-RELATED"/>
    <property type="match status" value="1"/>
</dbReference>
<evidence type="ECO:0000256" key="10">
    <source>
        <dbReference type="ARBA" id="ARBA00023125"/>
    </source>
</evidence>
<dbReference type="Pfam" id="PF00176">
    <property type="entry name" value="SNF2-rel_dom"/>
    <property type="match status" value="1"/>
</dbReference>
<comment type="similarity">
    <text evidence="3">Belongs to the SNF2/RAD54 helicase family. SWR1 subfamily.</text>
</comment>
<organism evidence="17 18">
    <name type="scientific">Nezara viridula</name>
    <name type="common">Southern green stink bug</name>
    <name type="synonym">Cimex viridulus</name>
    <dbReference type="NCBI Taxonomy" id="85310"/>
    <lineage>
        <taxon>Eukaryota</taxon>
        <taxon>Metazoa</taxon>
        <taxon>Ecdysozoa</taxon>
        <taxon>Arthropoda</taxon>
        <taxon>Hexapoda</taxon>
        <taxon>Insecta</taxon>
        <taxon>Pterygota</taxon>
        <taxon>Neoptera</taxon>
        <taxon>Paraneoptera</taxon>
        <taxon>Hemiptera</taxon>
        <taxon>Heteroptera</taxon>
        <taxon>Panheteroptera</taxon>
        <taxon>Pentatomomorpha</taxon>
        <taxon>Pentatomoidea</taxon>
        <taxon>Pentatomidae</taxon>
        <taxon>Pentatominae</taxon>
        <taxon>Nezara</taxon>
    </lineage>
</organism>
<evidence type="ECO:0000256" key="11">
    <source>
        <dbReference type="ARBA" id="ARBA00023242"/>
    </source>
</evidence>
<dbReference type="GO" id="GO:0035267">
    <property type="term" value="C:NuA4 histone acetyltransferase complex"/>
    <property type="evidence" value="ECO:0007669"/>
    <property type="project" value="UniProtKB-ARBA"/>
</dbReference>
<feature type="compositionally biased region" description="Polar residues" evidence="13">
    <location>
        <begin position="1478"/>
        <end position="1495"/>
    </location>
</feature>
<evidence type="ECO:0000259" key="16">
    <source>
        <dbReference type="PROSITE" id="PS51204"/>
    </source>
</evidence>
<dbReference type="FunFam" id="3.40.50.10810:FF:000005">
    <property type="entry name" value="Photoperiod-independent early flowering 1"/>
    <property type="match status" value="1"/>
</dbReference>
<dbReference type="GO" id="GO:0000812">
    <property type="term" value="C:Swr1 complex"/>
    <property type="evidence" value="ECO:0007669"/>
    <property type="project" value="TreeGrafter"/>
</dbReference>
<keyword evidence="5" id="KW-0547">Nucleotide-binding</keyword>
<dbReference type="SMART" id="SM00487">
    <property type="entry name" value="DEXDc"/>
    <property type="match status" value="1"/>
</dbReference>